<accession>A0A317E7W3</accession>
<name>A0A317E7W3_9PROT</name>
<comment type="caution">
    <text evidence="1">The sequence shown here is derived from an EMBL/GenBank/DDBJ whole genome shotgun (WGS) entry which is preliminary data.</text>
</comment>
<dbReference type="EMBL" id="QGLE01000005">
    <property type="protein sequence ID" value="PWR22751.1"/>
    <property type="molecule type" value="Genomic_DNA"/>
</dbReference>
<organism evidence="1 2">
    <name type="scientific">Zavarzinia aquatilis</name>
    <dbReference type="NCBI Taxonomy" id="2211142"/>
    <lineage>
        <taxon>Bacteria</taxon>
        <taxon>Pseudomonadati</taxon>
        <taxon>Pseudomonadota</taxon>
        <taxon>Alphaproteobacteria</taxon>
        <taxon>Rhodospirillales</taxon>
        <taxon>Zavarziniaceae</taxon>
        <taxon>Zavarzinia</taxon>
    </lineage>
</organism>
<dbReference type="InterPro" id="IPR053745">
    <property type="entry name" value="Viral_Tail_Comp_sf"/>
</dbReference>
<keyword evidence="2" id="KW-1185">Reference proteome</keyword>
<dbReference type="OrthoDB" id="7630456at2"/>
<dbReference type="InterPro" id="IPR021508">
    <property type="entry name" value="Gp17-like"/>
</dbReference>
<gene>
    <name evidence="1" type="ORF">DKG74_09955</name>
</gene>
<dbReference type="Gene3D" id="3.30.2000.30">
    <property type="match status" value="1"/>
</dbReference>
<reference evidence="1 2" key="1">
    <citation type="submission" date="2018-05" db="EMBL/GenBank/DDBJ databases">
        <title>Zavarzinia sp. HR-AS.</title>
        <authorList>
            <person name="Lee Y."/>
            <person name="Jeon C.O."/>
        </authorList>
    </citation>
    <scope>NUCLEOTIDE SEQUENCE [LARGE SCALE GENOMIC DNA]</scope>
    <source>
        <strain evidence="1 2">HR-AS</strain>
    </source>
</reference>
<sequence>MIPDASLAVQTALFARLAGHAPLSLLIGDRLHDRRPEAGGFPHVVIGEAAVTADDSATRGGQRHEVTLHVWSRYRGRAEAKRILAALADALHRQPLSLAAPHRCVILRVAFSTILDDEDGVTAHGVMRLRVVTEAVDPY</sequence>
<evidence type="ECO:0000313" key="1">
    <source>
        <dbReference type="EMBL" id="PWR22751.1"/>
    </source>
</evidence>
<proteinExistence type="predicted"/>
<evidence type="ECO:0000313" key="2">
    <source>
        <dbReference type="Proteomes" id="UP000245461"/>
    </source>
</evidence>
<dbReference type="Pfam" id="PF11367">
    <property type="entry name" value="Tail_completion_gp17"/>
    <property type="match status" value="1"/>
</dbReference>
<dbReference type="Proteomes" id="UP000245461">
    <property type="component" value="Unassembled WGS sequence"/>
</dbReference>
<protein>
    <submittedName>
        <fullName evidence="1">DUF3168 domain-containing protein</fullName>
    </submittedName>
</protein>
<dbReference type="RefSeq" id="WP_109905270.1">
    <property type="nucleotide sequence ID" value="NZ_QGLE01000005.1"/>
</dbReference>
<dbReference type="AlphaFoldDB" id="A0A317E7W3"/>